<organism evidence="2 3">
    <name type="scientific">Reticulomyxa filosa</name>
    <dbReference type="NCBI Taxonomy" id="46433"/>
    <lineage>
        <taxon>Eukaryota</taxon>
        <taxon>Sar</taxon>
        <taxon>Rhizaria</taxon>
        <taxon>Retaria</taxon>
        <taxon>Foraminifera</taxon>
        <taxon>Monothalamids</taxon>
        <taxon>Reticulomyxidae</taxon>
        <taxon>Reticulomyxa</taxon>
    </lineage>
</organism>
<protein>
    <submittedName>
        <fullName evidence="2">Uncharacterized protein</fullName>
    </submittedName>
</protein>
<keyword evidence="3" id="KW-1185">Reference proteome</keyword>
<feature type="compositionally biased region" description="Polar residues" evidence="1">
    <location>
        <begin position="55"/>
        <end position="65"/>
    </location>
</feature>
<gene>
    <name evidence="2" type="ORF">RFI_04412</name>
</gene>
<accession>X6P2B7</accession>
<dbReference type="Proteomes" id="UP000023152">
    <property type="component" value="Unassembled WGS sequence"/>
</dbReference>
<feature type="region of interest" description="Disordered" evidence="1">
    <location>
        <begin position="154"/>
        <end position="178"/>
    </location>
</feature>
<feature type="compositionally biased region" description="Low complexity" evidence="1">
    <location>
        <begin position="106"/>
        <end position="139"/>
    </location>
</feature>
<dbReference type="AlphaFoldDB" id="X6P2B7"/>
<feature type="region of interest" description="Disordered" evidence="1">
    <location>
        <begin position="1"/>
        <end position="70"/>
    </location>
</feature>
<comment type="caution">
    <text evidence="2">The sequence shown here is derived from an EMBL/GenBank/DDBJ whole genome shotgun (WGS) entry which is preliminary data.</text>
</comment>
<evidence type="ECO:0000313" key="3">
    <source>
        <dbReference type="Proteomes" id="UP000023152"/>
    </source>
</evidence>
<dbReference type="EMBL" id="ASPP01003995">
    <property type="protein sequence ID" value="ETO32700.1"/>
    <property type="molecule type" value="Genomic_DNA"/>
</dbReference>
<sequence>MTYEKQKQTQVQTHAKRNSREKNELLLNQVRESNEKPMAKRDNDSDAMDKEKTVKSVQTSTSDVMSSVGHGLTHRSTAISMCYSHPTMGEDTVVSMPPTLSRDHSSSSSLSQQLHNTTCNGSNNNNNNNNNNNSNSNGNVRQALIQPDRLFNPCHGNTSNPVQNHLAQSQPPKTRSNGRLHFPDHEFAGKYEFVRYIGHGRSFCDGI</sequence>
<feature type="compositionally biased region" description="Polar residues" evidence="1">
    <location>
        <begin position="155"/>
        <end position="177"/>
    </location>
</feature>
<evidence type="ECO:0000313" key="2">
    <source>
        <dbReference type="EMBL" id="ETO32700.1"/>
    </source>
</evidence>
<evidence type="ECO:0000256" key="1">
    <source>
        <dbReference type="SAM" id="MobiDB-lite"/>
    </source>
</evidence>
<name>X6P2B7_RETFI</name>
<reference evidence="2 3" key="1">
    <citation type="journal article" date="2013" name="Curr. Biol.">
        <title>The Genome of the Foraminiferan Reticulomyxa filosa.</title>
        <authorList>
            <person name="Glockner G."/>
            <person name="Hulsmann N."/>
            <person name="Schleicher M."/>
            <person name="Noegel A.A."/>
            <person name="Eichinger L."/>
            <person name="Gallinger C."/>
            <person name="Pawlowski J."/>
            <person name="Sierra R."/>
            <person name="Euteneuer U."/>
            <person name="Pillet L."/>
            <person name="Moustafa A."/>
            <person name="Platzer M."/>
            <person name="Groth M."/>
            <person name="Szafranski K."/>
            <person name="Schliwa M."/>
        </authorList>
    </citation>
    <scope>NUCLEOTIDE SEQUENCE [LARGE SCALE GENOMIC DNA]</scope>
</reference>
<feature type="region of interest" description="Disordered" evidence="1">
    <location>
        <begin position="90"/>
        <end position="139"/>
    </location>
</feature>
<feature type="compositionally biased region" description="Basic and acidic residues" evidence="1">
    <location>
        <begin position="32"/>
        <end position="54"/>
    </location>
</feature>
<proteinExistence type="predicted"/>